<name>A0A291PC84_9GAMM</name>
<evidence type="ECO:0000313" key="3">
    <source>
        <dbReference type="Proteomes" id="UP000219993"/>
    </source>
</evidence>
<feature type="transmembrane region" description="Helical" evidence="1">
    <location>
        <begin position="111"/>
        <end position="137"/>
    </location>
</feature>
<sequence>MEAWQTVAALTLTAGMAMPLGGWIALEERIGPNWLETELRHGIIAFGGGALLSAVALVLVPNSFDDLSLAPAMLCFLAGGLAFMGLDIGFARSGTPASQLAAMLSDFVPEAMALGAAFAYGGSGGALLALLMALQNLPEGFNAYRELRDGTPYSRRRLLGLFFAMAWLGPLAGLSGYWWLAAYPAAVGAIMLFAAGGILYSVFQDLAPPGPARAPLGPAAGRGAGVRAGHRRAHAASLTKRKEARPGACLLVPGRGAQGAARTQQL</sequence>
<feature type="transmembrane region" description="Helical" evidence="1">
    <location>
        <begin position="41"/>
        <end position="60"/>
    </location>
</feature>
<dbReference type="EMBL" id="CP021435">
    <property type="protein sequence ID" value="ATJ84492.1"/>
    <property type="molecule type" value="Genomic_DNA"/>
</dbReference>
<feature type="transmembrane region" description="Helical" evidence="1">
    <location>
        <begin position="185"/>
        <end position="203"/>
    </location>
</feature>
<keyword evidence="1" id="KW-1133">Transmembrane helix</keyword>
<feature type="transmembrane region" description="Helical" evidence="1">
    <location>
        <begin position="72"/>
        <end position="91"/>
    </location>
</feature>
<feature type="transmembrane region" description="Helical" evidence="1">
    <location>
        <begin position="158"/>
        <end position="179"/>
    </location>
</feature>
<keyword evidence="1" id="KW-0472">Membrane</keyword>
<keyword evidence="3" id="KW-1185">Reference proteome</keyword>
<dbReference type="RefSeq" id="WP_338035684.1">
    <property type="nucleotide sequence ID" value="NZ_BAAADT010000017.1"/>
</dbReference>
<evidence type="ECO:0000313" key="2">
    <source>
        <dbReference type="EMBL" id="ATJ84492.1"/>
    </source>
</evidence>
<dbReference type="Proteomes" id="UP000219993">
    <property type="component" value="Chromosome"/>
</dbReference>
<keyword evidence="1" id="KW-0812">Transmembrane</keyword>
<evidence type="ECO:0000256" key="1">
    <source>
        <dbReference type="SAM" id="Phobius"/>
    </source>
</evidence>
<gene>
    <name evidence="2" type="ORF">BEI_3505</name>
</gene>
<reference evidence="2 3" key="1">
    <citation type="journal article" date="2017" name="Sci. Rep.">
        <title>Revealing the Saline Adaptation Strategies of the Halophilic Bacterium Halomonas beimenensis through High-throughput Omics and Transposon Mutagenesis Approaches.</title>
        <authorList>
            <person name="Chen Y.H."/>
            <person name="Lin S.S."/>
            <person name="Shyu Y.T."/>
        </authorList>
    </citation>
    <scope>NUCLEOTIDE SEQUENCE [LARGE SCALE GENOMIC DNA]</scope>
    <source>
        <strain evidence="2 3">NTU-111</strain>
    </source>
</reference>
<proteinExistence type="predicted"/>
<dbReference type="AlphaFoldDB" id="A0A291PC84"/>
<organism evidence="2 3">
    <name type="scientific">Halomonas beimenensis</name>
    <dbReference type="NCBI Taxonomy" id="475662"/>
    <lineage>
        <taxon>Bacteria</taxon>
        <taxon>Pseudomonadati</taxon>
        <taxon>Pseudomonadota</taxon>
        <taxon>Gammaproteobacteria</taxon>
        <taxon>Oceanospirillales</taxon>
        <taxon>Halomonadaceae</taxon>
        <taxon>Halomonas</taxon>
    </lineage>
</organism>
<protein>
    <submittedName>
        <fullName evidence="2">ZIP zinc transporter family protein</fullName>
    </submittedName>
</protein>
<accession>A0A291PC84</accession>
<dbReference type="KEGG" id="hbe:BEI_3505"/>